<keyword evidence="2" id="KW-1185">Reference proteome</keyword>
<organism evidence="1 2">
    <name type="scientific">Engystomops pustulosus</name>
    <name type="common">Tungara frog</name>
    <name type="synonym">Physalaemus pustulosus</name>
    <dbReference type="NCBI Taxonomy" id="76066"/>
    <lineage>
        <taxon>Eukaryota</taxon>
        <taxon>Metazoa</taxon>
        <taxon>Chordata</taxon>
        <taxon>Craniata</taxon>
        <taxon>Vertebrata</taxon>
        <taxon>Euteleostomi</taxon>
        <taxon>Amphibia</taxon>
        <taxon>Batrachia</taxon>
        <taxon>Anura</taxon>
        <taxon>Neobatrachia</taxon>
        <taxon>Hyloidea</taxon>
        <taxon>Leptodactylidae</taxon>
        <taxon>Leiuperinae</taxon>
        <taxon>Engystomops</taxon>
    </lineage>
</organism>
<proteinExistence type="predicted"/>
<protein>
    <recommendedName>
        <fullName evidence="3">Ribosomal protein S14</fullName>
    </recommendedName>
</protein>
<dbReference type="EMBL" id="WNYA01001358">
    <property type="protein sequence ID" value="KAG8545931.1"/>
    <property type="molecule type" value="Genomic_DNA"/>
</dbReference>
<evidence type="ECO:0008006" key="3">
    <source>
        <dbReference type="Google" id="ProtNLM"/>
    </source>
</evidence>
<name>A0AAV6ZHB4_ENGPU</name>
<comment type="caution">
    <text evidence="1">The sequence shown here is derived from an EMBL/GenBank/DDBJ whole genome shotgun (WGS) entry which is preliminary data.</text>
</comment>
<accession>A0AAV6ZHB4</accession>
<evidence type="ECO:0000313" key="1">
    <source>
        <dbReference type="EMBL" id="KAG8545931.1"/>
    </source>
</evidence>
<dbReference type="Proteomes" id="UP000824782">
    <property type="component" value="Unassembled WGS sequence"/>
</dbReference>
<evidence type="ECO:0000313" key="2">
    <source>
        <dbReference type="Proteomes" id="UP000824782"/>
    </source>
</evidence>
<reference evidence="1" key="1">
    <citation type="thesis" date="2020" institute="ProQuest LLC" country="789 East Eisenhower Parkway, Ann Arbor, MI, USA">
        <title>Comparative Genomics and Chromosome Evolution.</title>
        <authorList>
            <person name="Mudd A.B."/>
        </authorList>
    </citation>
    <scope>NUCLEOTIDE SEQUENCE</scope>
    <source>
        <strain evidence="1">237g6f4</strain>
        <tissue evidence="1">Blood</tissue>
    </source>
</reference>
<dbReference type="AlphaFoldDB" id="A0AAV6ZHB4"/>
<sequence length="106" mass="12304">MFPSKSIKQRTKYRETFNVTRIWNPKLCRTIKCSLCLLHLTTASGHLGKLGAGTDVRNSYITAAVNLFLQKVLNWFLCNNCMFWREEPMCTGQKTQRKQMASSVRR</sequence>
<gene>
    <name evidence="1" type="ORF">GDO81_020104</name>
</gene>